<reference evidence="1 2" key="1">
    <citation type="submission" date="2018-01" db="EMBL/GenBank/DDBJ databases">
        <title>Species boundaries and ecological features among Paraburkholderia terrae DSMZ17804T, P. hospita DSMZ17164T and P. caribensis DSMZ13236T.</title>
        <authorList>
            <person name="Pratama A.A."/>
        </authorList>
    </citation>
    <scope>NUCLEOTIDE SEQUENCE [LARGE SCALE GENOMIC DNA]</scope>
    <source>
        <strain evidence="1 2">DSM 17804</strain>
    </source>
</reference>
<evidence type="ECO:0000313" key="2">
    <source>
        <dbReference type="Proteomes" id="UP000243502"/>
    </source>
</evidence>
<dbReference type="Proteomes" id="UP000243502">
    <property type="component" value="Chromosome 4"/>
</dbReference>
<dbReference type="KEGG" id="pter:C2L65_42285"/>
<dbReference type="AlphaFoldDB" id="A0A2I8F392"/>
<protein>
    <submittedName>
        <fullName evidence="1">Uncharacterized protein</fullName>
    </submittedName>
</protein>
<sequence length="67" mass="7198">MHVDLHPSSADMFDVWFRIEGPIKPPGVAAFGERIKIRGGPFSRRPAYLVAEIVGQAALDVILGPAG</sequence>
<dbReference type="EMBL" id="CP026114">
    <property type="protein sequence ID" value="AUT66346.1"/>
    <property type="molecule type" value="Genomic_DNA"/>
</dbReference>
<evidence type="ECO:0000313" key="1">
    <source>
        <dbReference type="EMBL" id="AUT66346.1"/>
    </source>
</evidence>
<accession>A0A2I8F392</accession>
<proteinExistence type="predicted"/>
<gene>
    <name evidence="1" type="ORF">C2L65_42285</name>
</gene>
<name>A0A2I8F392_9BURK</name>
<organism evidence="1 2">
    <name type="scientific">Paraburkholderia terrae</name>
    <dbReference type="NCBI Taxonomy" id="311230"/>
    <lineage>
        <taxon>Bacteria</taxon>
        <taxon>Pseudomonadati</taxon>
        <taxon>Pseudomonadota</taxon>
        <taxon>Betaproteobacteria</taxon>
        <taxon>Burkholderiales</taxon>
        <taxon>Burkholderiaceae</taxon>
        <taxon>Paraburkholderia</taxon>
    </lineage>
</organism>